<dbReference type="Proteomes" id="UP001227230">
    <property type="component" value="Chromosome 15"/>
</dbReference>
<accession>A0ABY9DDV2</accession>
<evidence type="ECO:0000256" key="1">
    <source>
        <dbReference type="SAM" id="MobiDB-lite"/>
    </source>
</evidence>
<feature type="region of interest" description="Disordered" evidence="1">
    <location>
        <begin position="53"/>
        <end position="81"/>
    </location>
</feature>
<evidence type="ECO:0000313" key="2">
    <source>
        <dbReference type="EMBL" id="WKA04904.1"/>
    </source>
</evidence>
<proteinExistence type="predicted"/>
<feature type="region of interest" description="Disordered" evidence="1">
    <location>
        <begin position="1"/>
        <end position="38"/>
    </location>
</feature>
<reference evidence="2 3" key="1">
    <citation type="journal article" date="2023" name="Hortic Res">
        <title>The complete reference genome for grapevine (Vitis vinifera L.) genetics and breeding.</title>
        <authorList>
            <person name="Shi X."/>
            <person name="Cao S."/>
            <person name="Wang X."/>
            <person name="Huang S."/>
            <person name="Wang Y."/>
            <person name="Liu Z."/>
            <person name="Liu W."/>
            <person name="Leng X."/>
            <person name="Peng Y."/>
            <person name="Wang N."/>
            <person name="Wang Y."/>
            <person name="Ma Z."/>
            <person name="Xu X."/>
            <person name="Zhang F."/>
            <person name="Xue H."/>
            <person name="Zhong H."/>
            <person name="Wang Y."/>
            <person name="Zhang K."/>
            <person name="Velt A."/>
            <person name="Avia K."/>
            <person name="Holtgrawe D."/>
            <person name="Grimplet J."/>
            <person name="Matus J.T."/>
            <person name="Ware D."/>
            <person name="Wu X."/>
            <person name="Wang H."/>
            <person name="Liu C."/>
            <person name="Fang Y."/>
            <person name="Rustenholz C."/>
            <person name="Cheng Z."/>
            <person name="Xiao H."/>
            <person name="Zhou Y."/>
        </authorList>
    </citation>
    <scope>NUCLEOTIDE SEQUENCE [LARGE SCALE GENOMIC DNA]</scope>
    <source>
        <strain evidence="3">cv. Pinot noir / PN40024</strain>
        <tissue evidence="2">Leaf</tissue>
    </source>
</reference>
<sequence>MADVPPSPDISKPAPATGWKRSEIQLPQSDMSGSAGDAYPECIRGRRFRFPRQFDSSNTRDLPDPFLPTIKKQTPTTLSTKSPELSLIFNTRYA</sequence>
<feature type="compositionally biased region" description="Polar residues" evidence="1">
    <location>
        <begin position="71"/>
        <end position="81"/>
    </location>
</feature>
<dbReference type="EMBL" id="CP126662">
    <property type="protein sequence ID" value="WKA04904.1"/>
    <property type="molecule type" value="Genomic_DNA"/>
</dbReference>
<protein>
    <submittedName>
        <fullName evidence="2">Uncharacterized protein</fullName>
    </submittedName>
</protein>
<organism evidence="2 3">
    <name type="scientific">Vitis vinifera</name>
    <name type="common">Grape</name>
    <dbReference type="NCBI Taxonomy" id="29760"/>
    <lineage>
        <taxon>Eukaryota</taxon>
        <taxon>Viridiplantae</taxon>
        <taxon>Streptophyta</taxon>
        <taxon>Embryophyta</taxon>
        <taxon>Tracheophyta</taxon>
        <taxon>Spermatophyta</taxon>
        <taxon>Magnoliopsida</taxon>
        <taxon>eudicotyledons</taxon>
        <taxon>Gunneridae</taxon>
        <taxon>Pentapetalae</taxon>
        <taxon>rosids</taxon>
        <taxon>Vitales</taxon>
        <taxon>Vitaceae</taxon>
        <taxon>Viteae</taxon>
        <taxon>Vitis</taxon>
    </lineage>
</organism>
<name>A0ABY9DDV2_VITVI</name>
<evidence type="ECO:0000313" key="3">
    <source>
        <dbReference type="Proteomes" id="UP001227230"/>
    </source>
</evidence>
<gene>
    <name evidence="2" type="ORF">VitviT2T_022901</name>
</gene>
<keyword evidence="3" id="KW-1185">Reference proteome</keyword>